<dbReference type="AlphaFoldDB" id="A0A5D2LIC0"/>
<sequence>MFQMRWIRVFRRIRFSCCPISAKISCSSSKVDAVAARFCTFKALFKYCNLKCLVVGN</sequence>
<evidence type="ECO:0000313" key="1">
    <source>
        <dbReference type="EMBL" id="TYH79167.1"/>
    </source>
</evidence>
<protein>
    <submittedName>
        <fullName evidence="1">Uncharacterized protein</fullName>
    </submittedName>
</protein>
<name>A0A5D2LIC0_GOSTO</name>
<gene>
    <name evidence="1" type="ORF">ES332_D03G043700v1</name>
</gene>
<dbReference type="Proteomes" id="UP000322667">
    <property type="component" value="Chromosome D03"/>
</dbReference>
<dbReference type="EMBL" id="CM017625">
    <property type="protein sequence ID" value="TYH79167.1"/>
    <property type="molecule type" value="Genomic_DNA"/>
</dbReference>
<reference evidence="1 2" key="1">
    <citation type="submission" date="2019-07" db="EMBL/GenBank/DDBJ databases">
        <title>WGS assembly of Gossypium tomentosum.</title>
        <authorList>
            <person name="Chen Z.J."/>
            <person name="Sreedasyam A."/>
            <person name="Ando A."/>
            <person name="Song Q."/>
            <person name="De L."/>
            <person name="Hulse-Kemp A."/>
            <person name="Ding M."/>
            <person name="Ye W."/>
            <person name="Kirkbride R."/>
            <person name="Jenkins J."/>
            <person name="Plott C."/>
            <person name="Lovell J."/>
            <person name="Lin Y.-M."/>
            <person name="Vaughn R."/>
            <person name="Liu B."/>
            <person name="Li W."/>
            <person name="Simpson S."/>
            <person name="Scheffler B."/>
            <person name="Saski C."/>
            <person name="Grover C."/>
            <person name="Hu G."/>
            <person name="Conover J."/>
            <person name="Carlson J."/>
            <person name="Shu S."/>
            <person name="Boston L."/>
            <person name="Williams M."/>
            <person name="Peterson D."/>
            <person name="Mcgee K."/>
            <person name="Jones D."/>
            <person name="Wendel J."/>
            <person name="Stelly D."/>
            <person name="Grimwood J."/>
            <person name="Schmutz J."/>
        </authorList>
    </citation>
    <scope>NUCLEOTIDE SEQUENCE [LARGE SCALE GENOMIC DNA]</scope>
    <source>
        <strain evidence="1">7179.01</strain>
    </source>
</reference>
<keyword evidence="2" id="KW-1185">Reference proteome</keyword>
<proteinExistence type="predicted"/>
<evidence type="ECO:0000313" key="2">
    <source>
        <dbReference type="Proteomes" id="UP000322667"/>
    </source>
</evidence>
<organism evidence="1 2">
    <name type="scientific">Gossypium tomentosum</name>
    <name type="common">Hawaiian cotton</name>
    <name type="synonym">Gossypium sandvicense</name>
    <dbReference type="NCBI Taxonomy" id="34277"/>
    <lineage>
        <taxon>Eukaryota</taxon>
        <taxon>Viridiplantae</taxon>
        <taxon>Streptophyta</taxon>
        <taxon>Embryophyta</taxon>
        <taxon>Tracheophyta</taxon>
        <taxon>Spermatophyta</taxon>
        <taxon>Magnoliopsida</taxon>
        <taxon>eudicotyledons</taxon>
        <taxon>Gunneridae</taxon>
        <taxon>Pentapetalae</taxon>
        <taxon>rosids</taxon>
        <taxon>malvids</taxon>
        <taxon>Malvales</taxon>
        <taxon>Malvaceae</taxon>
        <taxon>Malvoideae</taxon>
        <taxon>Gossypium</taxon>
    </lineage>
</organism>
<accession>A0A5D2LIC0</accession>